<name>A0A8W8MDR1_MAGGI</name>
<protein>
    <recommendedName>
        <fullName evidence="5">TGF-beta propeptide domain-containing protein</fullName>
    </recommendedName>
</protein>
<evidence type="ECO:0000313" key="4">
    <source>
        <dbReference type="Proteomes" id="UP000005408"/>
    </source>
</evidence>
<sequence>MLCFSRQFNFLLAMAVCFATLHEFVIGTTTPASTEISEDSADTATMTPFMTRDRISIMHYRYKIERAYRRQEIRNKVLAHFGWTSVPQIRPRDREIINITLANISSIRVTEQQCFTASCELPNRIDENMWNDSTSGSLRVIFDVLPSDQSTNPEIVNSTLMLHLKERVLCNCPDDADLERISIKVLQYLKPLRRRSRARGRSNRLNVVRQRVLWTSMVPWVSNTWVSVPVHQAANDWIVLNRRNHGFEVLVYDQYDQPIHSSVVFSGIECRQQAELDCMEAFLDLNPLLRNTSPILRVFKSESPFVNQRKKREVPNEYSQPSPVRPEGTQK</sequence>
<reference evidence="3" key="1">
    <citation type="submission" date="2022-08" db="UniProtKB">
        <authorList>
            <consortium name="EnsemblMetazoa"/>
        </authorList>
    </citation>
    <scope>IDENTIFICATION</scope>
    <source>
        <strain evidence="3">05x7-T-G4-1.051#20</strain>
    </source>
</reference>
<dbReference type="EnsemblMetazoa" id="G32481.1">
    <property type="protein sequence ID" value="G32481.1:cds"/>
    <property type="gene ID" value="G32481"/>
</dbReference>
<feature type="signal peptide" evidence="2">
    <location>
        <begin position="1"/>
        <end position="27"/>
    </location>
</feature>
<dbReference type="AlphaFoldDB" id="A0A8W8MDR1"/>
<evidence type="ECO:0000313" key="3">
    <source>
        <dbReference type="EnsemblMetazoa" id="G32481.1:cds"/>
    </source>
</evidence>
<evidence type="ECO:0000256" key="2">
    <source>
        <dbReference type="SAM" id="SignalP"/>
    </source>
</evidence>
<dbReference type="Proteomes" id="UP000005408">
    <property type="component" value="Unassembled WGS sequence"/>
</dbReference>
<dbReference type="Gene3D" id="2.60.120.970">
    <property type="match status" value="1"/>
</dbReference>
<evidence type="ECO:0000256" key="1">
    <source>
        <dbReference type="SAM" id="MobiDB-lite"/>
    </source>
</evidence>
<dbReference type="GeneID" id="105319765"/>
<feature type="chain" id="PRO_5036497991" description="TGF-beta propeptide domain-containing protein" evidence="2">
    <location>
        <begin position="28"/>
        <end position="331"/>
    </location>
</feature>
<proteinExistence type="predicted"/>
<dbReference type="OrthoDB" id="6092228at2759"/>
<keyword evidence="2" id="KW-0732">Signal</keyword>
<organism evidence="3 4">
    <name type="scientific">Magallana gigas</name>
    <name type="common">Pacific oyster</name>
    <name type="synonym">Crassostrea gigas</name>
    <dbReference type="NCBI Taxonomy" id="29159"/>
    <lineage>
        <taxon>Eukaryota</taxon>
        <taxon>Metazoa</taxon>
        <taxon>Spiralia</taxon>
        <taxon>Lophotrochozoa</taxon>
        <taxon>Mollusca</taxon>
        <taxon>Bivalvia</taxon>
        <taxon>Autobranchia</taxon>
        <taxon>Pteriomorphia</taxon>
        <taxon>Ostreida</taxon>
        <taxon>Ostreoidea</taxon>
        <taxon>Ostreidae</taxon>
        <taxon>Magallana</taxon>
    </lineage>
</organism>
<feature type="region of interest" description="Disordered" evidence="1">
    <location>
        <begin position="307"/>
        <end position="331"/>
    </location>
</feature>
<keyword evidence="4" id="KW-1185">Reference proteome</keyword>
<evidence type="ECO:0008006" key="5">
    <source>
        <dbReference type="Google" id="ProtNLM"/>
    </source>
</evidence>
<dbReference type="KEGG" id="crg:105319765"/>
<dbReference type="OMA" id="DAVYHEE"/>
<accession>A0A8W8MDR1</accession>